<evidence type="ECO:0008006" key="3">
    <source>
        <dbReference type="Google" id="ProtNLM"/>
    </source>
</evidence>
<keyword evidence="2" id="KW-1185">Reference proteome</keyword>
<sequence length="202" mass="20673">MDRRKFIAGLGSLTAAGAAGIGTGAFTSVQANRGLTVDTADDSNAFLAIEAMSGDNADDYVEDGGNGTVTLDFTNTDSPGSGGGVNRDSTTIFDDLLKITNQGTNTVIVGHRQSFGPAKGALYHEDDDVSQLGDIAGDYGTPDNDGITNLDTAAAKNLPVLEPGESLENVGFFVTPDADASEDFVNGTITFTAGDQPSDIGL</sequence>
<dbReference type="Proteomes" id="UP000183769">
    <property type="component" value="Unassembled WGS sequence"/>
</dbReference>
<dbReference type="OrthoDB" id="269319at2157"/>
<organism evidence="1 2">
    <name type="scientific">Halolamina pelagica</name>
    <dbReference type="NCBI Taxonomy" id="699431"/>
    <lineage>
        <taxon>Archaea</taxon>
        <taxon>Methanobacteriati</taxon>
        <taxon>Methanobacteriota</taxon>
        <taxon>Stenosarchaea group</taxon>
        <taxon>Halobacteria</taxon>
        <taxon>Halobacteriales</taxon>
        <taxon>Haloferacaceae</taxon>
    </lineage>
</organism>
<dbReference type="AlphaFoldDB" id="A0A1I5PXS9"/>
<evidence type="ECO:0000313" key="1">
    <source>
        <dbReference type="EMBL" id="SFP38461.1"/>
    </source>
</evidence>
<accession>A0A1I5PXS9</accession>
<reference evidence="2" key="1">
    <citation type="submission" date="2016-10" db="EMBL/GenBank/DDBJ databases">
        <authorList>
            <person name="Varghese N."/>
            <person name="Submissions S."/>
        </authorList>
    </citation>
    <scope>NUCLEOTIDE SEQUENCE [LARGE SCALE GENOMIC DNA]</scope>
    <source>
        <strain evidence="2">CGMCC 1.10329</strain>
    </source>
</reference>
<dbReference type="RefSeq" id="WP_074876440.1">
    <property type="nucleotide sequence ID" value="NZ_FOXI01000003.1"/>
</dbReference>
<evidence type="ECO:0000313" key="2">
    <source>
        <dbReference type="Proteomes" id="UP000183769"/>
    </source>
</evidence>
<name>A0A1I5PXS9_9EURY</name>
<dbReference type="EMBL" id="FOXI01000003">
    <property type="protein sequence ID" value="SFP38461.1"/>
    <property type="molecule type" value="Genomic_DNA"/>
</dbReference>
<protein>
    <recommendedName>
        <fullName evidence="3">DUF1102 domain-containing protein</fullName>
    </recommendedName>
</protein>
<gene>
    <name evidence="1" type="ORF">SAMN05216277_103142</name>
</gene>
<proteinExistence type="predicted"/>